<proteinExistence type="predicted"/>
<accession>A0AAJ0E6T7</accession>
<dbReference type="RefSeq" id="XP_060318947.1">
    <property type="nucleotide sequence ID" value="XM_060450297.1"/>
</dbReference>
<protein>
    <submittedName>
        <fullName evidence="2">Uncharacterized protein</fullName>
    </submittedName>
</protein>
<keyword evidence="3" id="KW-1185">Reference proteome</keyword>
<dbReference type="GeneID" id="85333844"/>
<feature type="region of interest" description="Disordered" evidence="1">
    <location>
        <begin position="155"/>
        <end position="185"/>
    </location>
</feature>
<dbReference type="Proteomes" id="UP001240678">
    <property type="component" value="Unassembled WGS sequence"/>
</dbReference>
<comment type="caution">
    <text evidence="2">The sequence shown here is derived from an EMBL/GenBank/DDBJ whole genome shotgun (WGS) entry which is preliminary data.</text>
</comment>
<sequence>SSSPLVSKAYQTLLRILYPNSGSHPRYCSQQHGTEVWAQRKGKTHAQALVQNSPSPRCVQGLPGPRMRDSPPSPWPPPLEPWRLGLRPHRTTTSEPTTAPRGLCLSLPGLSLPPLVGPGLGDEWVRVVVDQGRSSPSPGAPAHTTPNVALTQKLKHVQGGTGWEPKGKKREKRERGSSGSRESSLKDRCLAVLQDHYLSTRIIHQESGKCTDQLLSRLQPVR</sequence>
<dbReference type="AlphaFoldDB" id="A0AAJ0E6T7"/>
<evidence type="ECO:0000256" key="1">
    <source>
        <dbReference type="SAM" id="MobiDB-lite"/>
    </source>
</evidence>
<evidence type="ECO:0000313" key="2">
    <source>
        <dbReference type="EMBL" id="KAK1536785.1"/>
    </source>
</evidence>
<reference evidence="2 3" key="1">
    <citation type="submission" date="2016-10" db="EMBL/GenBank/DDBJ databases">
        <title>The genome sequence of Colletotrichum fioriniae PJ7.</title>
        <authorList>
            <person name="Baroncelli R."/>
        </authorList>
    </citation>
    <scope>NUCLEOTIDE SEQUENCE [LARGE SCALE GENOMIC DNA]</scope>
    <source>
        <strain evidence="2 3">IMI 309622</strain>
    </source>
</reference>
<evidence type="ECO:0000313" key="3">
    <source>
        <dbReference type="Proteomes" id="UP001240678"/>
    </source>
</evidence>
<organism evidence="2 3">
    <name type="scientific">Colletotrichum costaricense</name>
    <dbReference type="NCBI Taxonomy" id="1209916"/>
    <lineage>
        <taxon>Eukaryota</taxon>
        <taxon>Fungi</taxon>
        <taxon>Dikarya</taxon>
        <taxon>Ascomycota</taxon>
        <taxon>Pezizomycotina</taxon>
        <taxon>Sordariomycetes</taxon>
        <taxon>Hypocreomycetidae</taxon>
        <taxon>Glomerellales</taxon>
        <taxon>Glomerellaceae</taxon>
        <taxon>Colletotrichum</taxon>
        <taxon>Colletotrichum acutatum species complex</taxon>
    </lineage>
</organism>
<dbReference type="EMBL" id="MOOE01000002">
    <property type="protein sequence ID" value="KAK1536785.1"/>
    <property type="molecule type" value="Genomic_DNA"/>
</dbReference>
<gene>
    <name evidence="2" type="ORF">CCOS01_02105</name>
</gene>
<feature type="non-terminal residue" evidence="2">
    <location>
        <position position="1"/>
    </location>
</feature>
<feature type="region of interest" description="Disordered" evidence="1">
    <location>
        <begin position="51"/>
        <end position="74"/>
    </location>
</feature>
<name>A0AAJ0E6T7_9PEZI</name>